<evidence type="ECO:0000256" key="4">
    <source>
        <dbReference type="HAMAP-Rule" id="MF_01368"/>
    </source>
</evidence>
<reference evidence="7" key="1">
    <citation type="submission" date="2017-09" db="EMBL/GenBank/DDBJ databases">
        <title>Depth-based differentiation of microbial function through sediment-hosted aquifers and enrichment of novel symbionts in the deep terrestrial subsurface.</title>
        <authorList>
            <person name="Probst A.J."/>
            <person name="Ladd B."/>
            <person name="Jarett J.K."/>
            <person name="Geller-Mcgrath D.E."/>
            <person name="Sieber C.M.K."/>
            <person name="Emerson J.B."/>
            <person name="Anantharaman K."/>
            <person name="Thomas B.C."/>
            <person name="Malmstrom R."/>
            <person name="Stieglmeier M."/>
            <person name="Klingl A."/>
            <person name="Woyke T."/>
            <person name="Ryan C.M."/>
            <person name="Banfield J.F."/>
        </authorList>
    </citation>
    <scope>NUCLEOTIDE SEQUENCE [LARGE SCALE GENOMIC DNA]</scope>
</reference>
<dbReference type="AlphaFoldDB" id="A0A2M6W1I6"/>
<dbReference type="PROSITE" id="PS01167">
    <property type="entry name" value="RIBOSOMAL_L17"/>
    <property type="match status" value="1"/>
</dbReference>
<comment type="similarity">
    <text evidence="1 4 5">Belongs to the bacterial ribosomal protein bL17 family.</text>
</comment>
<dbReference type="PANTHER" id="PTHR14413:SF16">
    <property type="entry name" value="LARGE RIBOSOMAL SUBUNIT PROTEIN BL17M"/>
    <property type="match status" value="1"/>
</dbReference>
<evidence type="ECO:0000256" key="1">
    <source>
        <dbReference type="ARBA" id="ARBA00008777"/>
    </source>
</evidence>
<name>A0A2M6W1I6_9BACT</name>
<sequence length="116" mass="13203">MRHRVKKFTLGRKKAQRKALLRNLAQSLVLHGAIRTTSAKAKALRTVVEPLVTRARRGTLADRREIAKVLYTQDALRKMMDDIGPKYKERPGGYTRIIKVGHRPTDGADVVRIEFV</sequence>
<evidence type="ECO:0000313" key="6">
    <source>
        <dbReference type="EMBL" id="PIT86570.1"/>
    </source>
</evidence>
<keyword evidence="3 4" id="KW-0687">Ribonucleoprotein</keyword>
<dbReference type="NCBIfam" id="TIGR00059">
    <property type="entry name" value="L17"/>
    <property type="match status" value="1"/>
</dbReference>
<dbReference type="GO" id="GO:0022625">
    <property type="term" value="C:cytosolic large ribosomal subunit"/>
    <property type="evidence" value="ECO:0007669"/>
    <property type="project" value="TreeGrafter"/>
</dbReference>
<evidence type="ECO:0000313" key="7">
    <source>
        <dbReference type="Proteomes" id="UP000229362"/>
    </source>
</evidence>
<dbReference type="Proteomes" id="UP000229362">
    <property type="component" value="Unassembled WGS sequence"/>
</dbReference>
<comment type="subunit">
    <text evidence="4">Part of the 50S ribosomal subunit. Contacts protein L32.</text>
</comment>
<evidence type="ECO:0000256" key="5">
    <source>
        <dbReference type="RuleBase" id="RU000660"/>
    </source>
</evidence>
<evidence type="ECO:0000256" key="3">
    <source>
        <dbReference type="ARBA" id="ARBA00023274"/>
    </source>
</evidence>
<dbReference type="Gene3D" id="3.90.1030.10">
    <property type="entry name" value="Ribosomal protein L17"/>
    <property type="match status" value="1"/>
</dbReference>
<dbReference type="GO" id="GO:0006412">
    <property type="term" value="P:translation"/>
    <property type="evidence" value="ECO:0007669"/>
    <property type="project" value="UniProtKB-UniRule"/>
</dbReference>
<dbReference type="InterPro" id="IPR047859">
    <property type="entry name" value="Ribosomal_bL17_CS"/>
</dbReference>
<evidence type="ECO:0000256" key="2">
    <source>
        <dbReference type="ARBA" id="ARBA00022980"/>
    </source>
</evidence>
<proteinExistence type="inferred from homology"/>
<dbReference type="InterPro" id="IPR000456">
    <property type="entry name" value="Ribosomal_bL17"/>
</dbReference>
<accession>A0A2M6W1I6</accession>
<organism evidence="6 7">
    <name type="scientific">Candidatus Magasanikbacteria bacterium CG10_big_fil_rev_8_21_14_0_10_43_6</name>
    <dbReference type="NCBI Taxonomy" id="1974650"/>
    <lineage>
        <taxon>Bacteria</taxon>
        <taxon>Candidatus Magasanikiibacteriota</taxon>
    </lineage>
</organism>
<dbReference type="Pfam" id="PF01196">
    <property type="entry name" value="Ribosomal_L17"/>
    <property type="match status" value="1"/>
</dbReference>
<protein>
    <recommendedName>
        <fullName evidence="4">Large ribosomal subunit protein bL17</fullName>
    </recommendedName>
</protein>
<dbReference type="GO" id="GO:0003735">
    <property type="term" value="F:structural constituent of ribosome"/>
    <property type="evidence" value="ECO:0007669"/>
    <property type="project" value="InterPro"/>
</dbReference>
<dbReference type="EMBL" id="PFBZ01000103">
    <property type="protein sequence ID" value="PIT86570.1"/>
    <property type="molecule type" value="Genomic_DNA"/>
</dbReference>
<dbReference type="InterPro" id="IPR036373">
    <property type="entry name" value="Ribosomal_bL17_sf"/>
</dbReference>
<keyword evidence="2 4" id="KW-0689">Ribosomal protein</keyword>
<dbReference type="HAMAP" id="MF_01368">
    <property type="entry name" value="Ribosomal_bL17"/>
    <property type="match status" value="1"/>
</dbReference>
<dbReference type="PANTHER" id="PTHR14413">
    <property type="entry name" value="RIBOSOMAL PROTEIN L17"/>
    <property type="match status" value="1"/>
</dbReference>
<comment type="caution">
    <text evidence="6">The sequence shown here is derived from an EMBL/GenBank/DDBJ whole genome shotgun (WGS) entry which is preliminary data.</text>
</comment>
<dbReference type="SUPFAM" id="SSF64263">
    <property type="entry name" value="Prokaryotic ribosomal protein L17"/>
    <property type="match status" value="1"/>
</dbReference>
<gene>
    <name evidence="4" type="primary">rplQ</name>
    <name evidence="6" type="ORF">COU33_02370</name>
</gene>